<comment type="caution">
    <text evidence="2">The sequence shown here is derived from an EMBL/GenBank/DDBJ whole genome shotgun (WGS) entry which is preliminary data.</text>
</comment>
<feature type="region of interest" description="Disordered" evidence="1">
    <location>
        <begin position="1"/>
        <end position="41"/>
    </location>
</feature>
<gene>
    <name evidence="2" type="ORF">CORC01_03620</name>
</gene>
<evidence type="ECO:0000313" key="2">
    <source>
        <dbReference type="EMBL" id="OHF01053.1"/>
    </source>
</evidence>
<evidence type="ECO:0000256" key="1">
    <source>
        <dbReference type="SAM" id="MobiDB-lite"/>
    </source>
</evidence>
<keyword evidence="3" id="KW-1185">Reference proteome</keyword>
<feature type="compositionally biased region" description="Polar residues" evidence="1">
    <location>
        <begin position="30"/>
        <end position="41"/>
    </location>
</feature>
<organism evidence="2 3">
    <name type="scientific">Colletotrichum orchidophilum</name>
    <dbReference type="NCBI Taxonomy" id="1209926"/>
    <lineage>
        <taxon>Eukaryota</taxon>
        <taxon>Fungi</taxon>
        <taxon>Dikarya</taxon>
        <taxon>Ascomycota</taxon>
        <taxon>Pezizomycotina</taxon>
        <taxon>Sordariomycetes</taxon>
        <taxon>Hypocreomycetidae</taxon>
        <taxon>Glomerellales</taxon>
        <taxon>Glomerellaceae</taxon>
        <taxon>Colletotrichum</taxon>
    </lineage>
</organism>
<name>A0A1G4BID3_9PEZI</name>
<feature type="compositionally biased region" description="Basic residues" evidence="1">
    <location>
        <begin position="1"/>
        <end position="18"/>
    </location>
</feature>
<sequence length="94" mass="10687">MATRRRSGTAKPSPRRARLVLSSPLPPCSWTPTHNSTSERSTQIHLSTVLNRMRCVQLASRRLLLLLHTRTPHLRISTSTWLHHGSWPPPRKGP</sequence>
<reference evidence="2 3" key="1">
    <citation type="submission" date="2016-09" db="EMBL/GenBank/DDBJ databases">
        <authorList>
            <person name="Capua I."/>
            <person name="De Benedictis P."/>
            <person name="Joannis T."/>
            <person name="Lombin L.H."/>
            <person name="Cattoli G."/>
        </authorList>
    </citation>
    <scope>NUCLEOTIDE SEQUENCE [LARGE SCALE GENOMIC DNA]</scope>
    <source>
        <strain evidence="2 3">IMI 309357</strain>
    </source>
</reference>
<dbReference type="EMBL" id="MJBS01000022">
    <property type="protein sequence ID" value="OHF01053.1"/>
    <property type="molecule type" value="Genomic_DNA"/>
</dbReference>
<dbReference type="AlphaFoldDB" id="A0A1G4BID3"/>
<dbReference type="Proteomes" id="UP000176998">
    <property type="component" value="Unassembled WGS sequence"/>
</dbReference>
<dbReference type="GeneID" id="34556779"/>
<evidence type="ECO:0000313" key="3">
    <source>
        <dbReference type="Proteomes" id="UP000176998"/>
    </source>
</evidence>
<protein>
    <submittedName>
        <fullName evidence="2">Uncharacterized protein</fullName>
    </submittedName>
</protein>
<proteinExistence type="predicted"/>
<accession>A0A1G4BID3</accession>
<dbReference type="RefSeq" id="XP_022478195.1">
    <property type="nucleotide sequence ID" value="XM_022615269.1"/>
</dbReference>